<evidence type="ECO:0000259" key="13">
    <source>
        <dbReference type="PROSITE" id="PS50109"/>
    </source>
</evidence>
<name>A0A840RR28_9BURK</name>
<proteinExistence type="predicted"/>
<dbReference type="SUPFAM" id="SSF47226">
    <property type="entry name" value="Histidine-containing phosphotransfer domain, HPT domain"/>
    <property type="match status" value="4"/>
</dbReference>
<dbReference type="PROSITE" id="PS50851">
    <property type="entry name" value="CHEW"/>
    <property type="match status" value="1"/>
</dbReference>
<evidence type="ECO:0000256" key="5">
    <source>
        <dbReference type="ARBA" id="ARBA00022679"/>
    </source>
</evidence>
<keyword evidence="5" id="KW-0808">Transferase</keyword>
<dbReference type="PANTHER" id="PTHR43395:SF8">
    <property type="entry name" value="HISTIDINE KINASE"/>
    <property type="match status" value="1"/>
</dbReference>
<feature type="compositionally biased region" description="Polar residues" evidence="12">
    <location>
        <begin position="1357"/>
        <end position="1370"/>
    </location>
</feature>
<evidence type="ECO:0000259" key="15">
    <source>
        <dbReference type="PROSITE" id="PS50851"/>
    </source>
</evidence>
<evidence type="ECO:0000313" key="18">
    <source>
        <dbReference type="Proteomes" id="UP000571084"/>
    </source>
</evidence>
<dbReference type="InterPro" id="IPR004358">
    <property type="entry name" value="Sig_transdc_His_kin-like_C"/>
</dbReference>
<dbReference type="InterPro" id="IPR058661">
    <property type="entry name" value="FimL_2nd"/>
</dbReference>
<reference evidence="17 18" key="1">
    <citation type="submission" date="2020-08" db="EMBL/GenBank/DDBJ databases">
        <title>Genomic Encyclopedia of Type Strains, Phase IV (KMG-IV): sequencing the most valuable type-strain genomes for metagenomic binning, comparative biology and taxonomic classification.</title>
        <authorList>
            <person name="Goeker M."/>
        </authorList>
    </citation>
    <scope>NUCLEOTIDE SEQUENCE [LARGE SCALE GENOMIC DNA]</scope>
    <source>
        <strain evidence="17 18">DSM 23240</strain>
    </source>
</reference>
<dbReference type="InterPro" id="IPR037006">
    <property type="entry name" value="CheA-like_homodim_sf"/>
</dbReference>
<dbReference type="GO" id="GO:0005737">
    <property type="term" value="C:cytoplasm"/>
    <property type="evidence" value="ECO:0007669"/>
    <property type="project" value="InterPro"/>
</dbReference>
<evidence type="ECO:0000256" key="12">
    <source>
        <dbReference type="SAM" id="MobiDB-lite"/>
    </source>
</evidence>
<dbReference type="PRINTS" id="PR00344">
    <property type="entry name" value="BCTRLSENSOR"/>
</dbReference>
<dbReference type="InterPro" id="IPR003594">
    <property type="entry name" value="HATPase_dom"/>
</dbReference>
<comment type="catalytic activity">
    <reaction evidence="1">
        <text>ATP + protein L-histidine = ADP + protein N-phospho-L-histidine.</text>
        <dbReference type="EC" id="2.7.13.3"/>
    </reaction>
</comment>
<dbReference type="PROSITE" id="PS50109">
    <property type="entry name" value="HIS_KIN"/>
    <property type="match status" value="1"/>
</dbReference>
<feature type="domain" description="HPt" evidence="16">
    <location>
        <begin position="1130"/>
        <end position="1233"/>
    </location>
</feature>
<dbReference type="Gene3D" id="1.20.120.160">
    <property type="entry name" value="HPT domain"/>
    <property type="match status" value="3"/>
</dbReference>
<feature type="coiled-coil region" evidence="11">
    <location>
        <begin position="1685"/>
        <end position="1712"/>
    </location>
</feature>
<gene>
    <name evidence="17" type="ORF">HNR39_002739</name>
</gene>
<dbReference type="PROSITE" id="PS50894">
    <property type="entry name" value="HPT"/>
    <property type="match status" value="3"/>
</dbReference>
<feature type="modified residue" description="4-aspartylphosphate" evidence="10">
    <location>
        <position position="2223"/>
    </location>
</feature>
<dbReference type="SMART" id="SM00073">
    <property type="entry name" value="HPT"/>
    <property type="match status" value="3"/>
</dbReference>
<dbReference type="InterPro" id="IPR002545">
    <property type="entry name" value="CheW-lke_dom"/>
</dbReference>
<dbReference type="Gene3D" id="3.30.565.10">
    <property type="entry name" value="Histidine kinase-like ATPase, C-terminal domain"/>
    <property type="match status" value="1"/>
</dbReference>
<keyword evidence="6 17" id="KW-0418">Kinase</keyword>
<dbReference type="RefSeq" id="WP_168055662.1">
    <property type="nucleotide sequence ID" value="NZ_JACHHQ010000005.1"/>
</dbReference>
<dbReference type="InterPro" id="IPR051315">
    <property type="entry name" value="Bact_Chemotaxis_CheA"/>
</dbReference>
<dbReference type="SMART" id="SM01231">
    <property type="entry name" value="H-kinase_dim"/>
    <property type="match status" value="1"/>
</dbReference>
<feature type="domain" description="HPt" evidence="16">
    <location>
        <begin position="887"/>
        <end position="991"/>
    </location>
</feature>
<organism evidence="17 18">
    <name type="scientific">Glaciimonas immobilis</name>
    <dbReference type="NCBI Taxonomy" id="728004"/>
    <lineage>
        <taxon>Bacteria</taxon>
        <taxon>Pseudomonadati</taxon>
        <taxon>Pseudomonadota</taxon>
        <taxon>Betaproteobacteria</taxon>
        <taxon>Burkholderiales</taxon>
        <taxon>Oxalobacteraceae</taxon>
        <taxon>Glaciimonas</taxon>
    </lineage>
</organism>
<dbReference type="Pfam" id="PF01627">
    <property type="entry name" value="Hpt"/>
    <property type="match status" value="3"/>
</dbReference>
<feature type="modified residue" description="Phosphohistidine" evidence="9">
    <location>
        <position position="1526"/>
    </location>
</feature>
<evidence type="ECO:0000256" key="3">
    <source>
        <dbReference type="ARBA" id="ARBA00021495"/>
    </source>
</evidence>
<feature type="modified residue" description="Phosphohistidine" evidence="9">
    <location>
        <position position="934"/>
    </location>
</feature>
<feature type="modified residue" description="Phosphohistidine" evidence="9">
    <location>
        <position position="1176"/>
    </location>
</feature>
<dbReference type="InterPro" id="IPR036890">
    <property type="entry name" value="HATPase_C_sf"/>
</dbReference>
<feature type="compositionally biased region" description="Polar residues" evidence="12">
    <location>
        <begin position="1337"/>
        <end position="1350"/>
    </location>
</feature>
<dbReference type="SMART" id="SM00387">
    <property type="entry name" value="HATPase_c"/>
    <property type="match status" value="1"/>
</dbReference>
<dbReference type="SUPFAM" id="SSF55874">
    <property type="entry name" value="ATPase domain of HSP90 chaperone/DNA topoisomerase II/histidine kinase"/>
    <property type="match status" value="1"/>
</dbReference>
<keyword evidence="11" id="KW-0175">Coiled coil</keyword>
<feature type="domain" description="Histidine kinase" evidence="13">
    <location>
        <begin position="1742"/>
        <end position="1975"/>
    </location>
</feature>
<accession>A0A840RR28</accession>
<dbReference type="InterPro" id="IPR001789">
    <property type="entry name" value="Sig_transdc_resp-reg_receiver"/>
</dbReference>
<dbReference type="SMART" id="SM00448">
    <property type="entry name" value="REC"/>
    <property type="match status" value="1"/>
</dbReference>
<evidence type="ECO:0000259" key="16">
    <source>
        <dbReference type="PROSITE" id="PS50894"/>
    </source>
</evidence>
<keyword evidence="4 10" id="KW-0597">Phosphoprotein</keyword>
<dbReference type="InterPro" id="IPR036061">
    <property type="entry name" value="CheW-like_dom_sf"/>
</dbReference>
<dbReference type="Gene3D" id="2.30.30.40">
    <property type="entry name" value="SH3 Domains"/>
    <property type="match status" value="1"/>
</dbReference>
<feature type="region of interest" description="Disordered" evidence="12">
    <location>
        <begin position="1337"/>
        <end position="1370"/>
    </location>
</feature>
<dbReference type="Gene3D" id="3.40.50.2300">
    <property type="match status" value="1"/>
</dbReference>
<dbReference type="PANTHER" id="PTHR43395">
    <property type="entry name" value="SENSOR HISTIDINE KINASE CHEA"/>
    <property type="match status" value="1"/>
</dbReference>
<dbReference type="InterPro" id="IPR008207">
    <property type="entry name" value="Sig_transdc_His_kin_Hpt_dom"/>
</dbReference>
<protein>
    <recommendedName>
        <fullName evidence="3">Chemotaxis protein CheA</fullName>
        <ecNumber evidence="2">2.7.13.3</ecNumber>
    </recommendedName>
</protein>
<sequence length="2296" mass="249373">MITIRTDKAVMTTDFPSASAVLSTQLDTGPLSWVMTEIRESLGRSLNELRQVPATHGTADGALELSAPPPDASSLNAAADNPVATIPSHDPVTALQLAKTFLHQAHGALQMVDINGVTIITETVEALLEHVQAGQAAGLTTFTSEHVERIQSAYEALIEYLEDLLVGAVHQPVKLFPYYEALLEIRGAQRIHPADLFFPDLSIRPQFVPVAVLVDPEPGQGADTPPYPPLRKRFETALLPFLKSSDSDIELANAAIMQEVLGEIERLQQNQQARTFWWVMQGFADGVAHKQIPKELFVKQLFARINLELRRLSQGSSVTSERLLRDALFFIAGIQNPSALNLEIRSVYQLDGAVPTDFHLRRYGRVDPEALKAAKEHLMRAKNMWDRLAAGDPSPAQEFEQEMRRLSIAGNKLNAPSLVTLLRELSGIAHQATQIKSGDPIGCEIATSLLFVENSLAQINRLPENFADHADAMTAHFLAFMSGDRTSAPAPWLHDIFRDAQQKILVKALAGEMLSSLRHVEKLLDEYFSAPAQRELLVQIDHVMHQIQGALAIQELPEATAVIVHTRAALQQFNPPASAEEPDADGTARQPSHQDFERIAQNIGALSFYIEATQHQSDLFDAPEVSAALGVSVASGTKNIHLNFDAQLGVFRVNIFERRTAAPTHPKERLVQSAAAGLMTAVPTLTISEESVAGVGKGTENNQHNQVPETNKLHESDSAIRLAAPAFLEGLPSLSFLDLPIIEDASLQRQREELAELAEPLIVEPHDVTLRSDFIERLEQSEYLGGDGKFNDNHDNERAAVKNSAAIPMLDKQAFSAVPPSFSDINSETLLAQPLDFLPELLLLEPKPEPETEEAPDKNIDNDTVTKKIADAKLVADGKALAEANAAAEADAEILGIFLEEATEVLQAIRETVPKARLAPDDIENVVVLRRAFHTLKGSSRMIGMTAFGDAGWSIEEVLNLWLSEARAGTPDLYALLDHAVIFLGDWIAEVCADGASHRTAEGLIEYAQQVREGKAFLVVESAVDSQNTFDVDALYADLPLLTVLDVVTEDNILSDAELVQFSGCSIDTELSALEATVHPSLQVPSFVQSGIDSDYLMMPGTVSGASADILSFPSLSEARHDDSIKNIGDLAISLPLYNIYLSETDHLVRLLSQDFSEWHHEPERSVAVQAIHAAHSLSGSSATVGFKPLQNLAHALEMLLQRMALHPTPVREPEFACLDDAVARIKWMLLQFAQSEMPYYEPALVGALDSLRHGQEPHIEDLSLAEMETLGALSLPSFRPALRDSIDEILAASAIEASPGYVDEPIFASGKKSRTEAITESLSGPLSEAINESLSASLNGPTTAPTTDPVSAFTLEGTSGSTADPLNDSLSDPLNEPLNEPLNFPVVVPIVDATISVPNEILAGQNSASQNAMPPMASQRPPDFICEPGQVTQTPVIARRTVIAAPTPELIARREDFDPARALRDDIDMDLLPVFLEEGRDILPQIESALRSWQTTTMDSAALGPSGPAVAIPVEASQAILRHLHTIKGSARMAGAMVLGQHLHDMESHIAATLFSASPTTHVIDELLAHYDHGVQMFEDLAPQQQAYLTPALTIHNVLGSASGIDGSHGMSGSNDTAEASDLHLSTAPVVPTSTTGSAPAPWLTAAPRSIATAQVRVNAEVLDRLVNQAGEVSIARSRLESGVSTLQQSLVELTENVDRLRSQLREIEIQAETQITSRMTLAGEREFDPLEFDRFTRLQELTRMMAESVNDVSSLQKILTRTVESASVDLVTQGRLTRDLQQDLMHVRMVQFASVAERLYRLTRQVSKEVDKRINLDIVGSTVEIDRSVLEKMVGPFEHLLRNAIVHGIESRDMRRAAGKNDIGELKIEIRQNGNEVLIGLSDDGQGLNLGQIRDKARSVGLLGHDQQISDIEATDLIFRPGFSTVTDVTKLAGRGIGMDVVRSEAAALGGRVAVSTKLGKGTQFTIHLPLTLAVTQVVIFSAGDHTYAFPSALIEQVQQLKAAFLTSAYNDGGVSWQDQRVPLHYLSALLGEHQVTPVTQQYSPVIILRSGNDRVAVHVDAIIGNREVVVKNVGPQLSRLIGIVGATVLGSGEIVLILNPVPLALKLGQQLRAVATSTALLKANPSSLPSSDSAIPTAEVAGVAGAIGAIAEIVTSDNQPVPVQGLRTQKIIMVVDDSLTVRRVTQRLLAREGYQVVLAKDGIDALQQLQAVTPDVMLVDIEMPHMDGFDLTRNVRNDDRTRHVPIIMITSRTAPKHRTYAMELGVNEYLGKPFQEDTLLSTIKSFMPDHVTI</sequence>
<dbReference type="CDD" id="cd17546">
    <property type="entry name" value="REC_hyHK_CKI1_RcsC-like"/>
    <property type="match status" value="1"/>
</dbReference>
<dbReference type="Pfam" id="PF01584">
    <property type="entry name" value="CheW"/>
    <property type="match status" value="1"/>
</dbReference>
<evidence type="ECO:0000256" key="9">
    <source>
        <dbReference type="PROSITE-ProRule" id="PRU00110"/>
    </source>
</evidence>
<dbReference type="InterPro" id="IPR004105">
    <property type="entry name" value="CheA-like_dim"/>
</dbReference>
<dbReference type="GO" id="GO:0006935">
    <property type="term" value="P:chemotaxis"/>
    <property type="evidence" value="ECO:0007669"/>
    <property type="project" value="InterPro"/>
</dbReference>
<evidence type="ECO:0000313" key="17">
    <source>
        <dbReference type="EMBL" id="MBB5200897.1"/>
    </source>
</evidence>
<dbReference type="EC" id="2.7.13.3" evidence="2"/>
<dbReference type="InterPro" id="IPR036641">
    <property type="entry name" value="HPT_dom_sf"/>
</dbReference>
<evidence type="ECO:0000256" key="1">
    <source>
        <dbReference type="ARBA" id="ARBA00000085"/>
    </source>
</evidence>
<evidence type="ECO:0000256" key="2">
    <source>
        <dbReference type="ARBA" id="ARBA00012438"/>
    </source>
</evidence>
<feature type="domain" description="Response regulatory" evidence="14">
    <location>
        <begin position="2174"/>
        <end position="2290"/>
    </location>
</feature>
<dbReference type="Proteomes" id="UP000571084">
    <property type="component" value="Unassembled WGS sequence"/>
</dbReference>
<dbReference type="GO" id="GO:0000155">
    <property type="term" value="F:phosphorelay sensor kinase activity"/>
    <property type="evidence" value="ECO:0007669"/>
    <property type="project" value="InterPro"/>
</dbReference>
<comment type="function">
    <text evidence="8">Involved in the transmission of sensory signals from the chemoreceptors to the flagellar motors. CheA is autophosphorylated; it can transfer its phosphate group to either CheB or CheY.</text>
</comment>
<evidence type="ECO:0000256" key="7">
    <source>
        <dbReference type="ARBA" id="ARBA00023012"/>
    </source>
</evidence>
<dbReference type="SUPFAM" id="SSF52172">
    <property type="entry name" value="CheY-like"/>
    <property type="match status" value="1"/>
</dbReference>
<evidence type="ECO:0000256" key="8">
    <source>
        <dbReference type="ARBA" id="ARBA00035100"/>
    </source>
</evidence>
<dbReference type="CDD" id="cd00088">
    <property type="entry name" value="HPT"/>
    <property type="match status" value="3"/>
</dbReference>
<dbReference type="SMART" id="SM00260">
    <property type="entry name" value="CheW"/>
    <property type="match status" value="1"/>
</dbReference>
<evidence type="ECO:0000256" key="4">
    <source>
        <dbReference type="ARBA" id="ARBA00022553"/>
    </source>
</evidence>
<dbReference type="InterPro" id="IPR011006">
    <property type="entry name" value="CheY-like_superfamily"/>
</dbReference>
<dbReference type="SUPFAM" id="SSF50341">
    <property type="entry name" value="CheW-like"/>
    <property type="match status" value="1"/>
</dbReference>
<keyword evidence="18" id="KW-1185">Reference proteome</keyword>
<dbReference type="InterPro" id="IPR005467">
    <property type="entry name" value="His_kinase_dom"/>
</dbReference>
<dbReference type="Pfam" id="PF02518">
    <property type="entry name" value="HATPase_c"/>
    <property type="match status" value="1"/>
</dbReference>
<dbReference type="EMBL" id="JACHHQ010000005">
    <property type="protein sequence ID" value="MBB5200897.1"/>
    <property type="molecule type" value="Genomic_DNA"/>
</dbReference>
<evidence type="ECO:0000256" key="6">
    <source>
        <dbReference type="ARBA" id="ARBA00022777"/>
    </source>
</evidence>
<feature type="region of interest" description="Disordered" evidence="12">
    <location>
        <begin position="573"/>
        <end position="592"/>
    </location>
</feature>
<feature type="domain" description="HPt" evidence="16">
    <location>
        <begin position="1465"/>
        <end position="1582"/>
    </location>
</feature>
<dbReference type="Pfam" id="PF26379">
    <property type="entry name" value="FimL_2nd"/>
    <property type="match status" value="1"/>
</dbReference>
<dbReference type="Gene3D" id="1.10.287.560">
    <property type="entry name" value="Histidine kinase CheA-like, homodimeric domain"/>
    <property type="match status" value="1"/>
</dbReference>
<comment type="caution">
    <text evidence="17">The sequence shown here is derived from an EMBL/GenBank/DDBJ whole genome shotgun (WGS) entry which is preliminary data.</text>
</comment>
<evidence type="ECO:0000256" key="11">
    <source>
        <dbReference type="SAM" id="Coils"/>
    </source>
</evidence>
<dbReference type="Pfam" id="PF00072">
    <property type="entry name" value="Response_reg"/>
    <property type="match status" value="1"/>
</dbReference>
<evidence type="ECO:0000256" key="10">
    <source>
        <dbReference type="PROSITE-ProRule" id="PRU00169"/>
    </source>
</evidence>
<feature type="domain" description="CheW-like" evidence="15">
    <location>
        <begin position="1977"/>
        <end position="2112"/>
    </location>
</feature>
<dbReference type="FunFam" id="3.30.565.10:FF:000016">
    <property type="entry name" value="Chemotaxis protein CheA, putative"/>
    <property type="match status" value="1"/>
</dbReference>
<keyword evidence="7" id="KW-0902">Two-component regulatory system</keyword>
<dbReference type="PROSITE" id="PS50110">
    <property type="entry name" value="RESPONSE_REGULATORY"/>
    <property type="match status" value="1"/>
</dbReference>
<evidence type="ECO:0000259" key="14">
    <source>
        <dbReference type="PROSITE" id="PS50110"/>
    </source>
</evidence>